<evidence type="ECO:0000256" key="2">
    <source>
        <dbReference type="ARBA" id="ARBA00022723"/>
    </source>
</evidence>
<feature type="non-terminal residue" evidence="5">
    <location>
        <position position="116"/>
    </location>
</feature>
<evidence type="ECO:0000256" key="1">
    <source>
        <dbReference type="ARBA" id="ARBA00001946"/>
    </source>
</evidence>
<accession>A0A382TC33</accession>
<proteinExistence type="predicted"/>
<dbReference type="InterPro" id="IPR040442">
    <property type="entry name" value="Pyrv_kinase-like_dom_sf"/>
</dbReference>
<dbReference type="Gene3D" id="3.20.20.60">
    <property type="entry name" value="Phosphoenolpyruvate-binding domains"/>
    <property type="match status" value="1"/>
</dbReference>
<dbReference type="GO" id="GO:0006107">
    <property type="term" value="P:oxaloacetate metabolic process"/>
    <property type="evidence" value="ECO:0007669"/>
    <property type="project" value="TreeGrafter"/>
</dbReference>
<dbReference type="PANTHER" id="PTHR32308:SF0">
    <property type="entry name" value="HPCH_HPAI ALDOLASE_CITRATE LYASE DOMAIN-CONTAINING PROTEIN"/>
    <property type="match status" value="1"/>
</dbReference>
<dbReference type="EMBL" id="UINC01135015">
    <property type="protein sequence ID" value="SVD18908.1"/>
    <property type="molecule type" value="Genomic_DNA"/>
</dbReference>
<protein>
    <recommendedName>
        <fullName evidence="4">HpcH/HpaI aldolase/citrate lyase domain-containing protein</fullName>
    </recommendedName>
</protein>
<dbReference type="InterPro" id="IPR005000">
    <property type="entry name" value="Aldolase/citrate-lyase_domain"/>
</dbReference>
<organism evidence="5">
    <name type="scientific">marine metagenome</name>
    <dbReference type="NCBI Taxonomy" id="408172"/>
    <lineage>
        <taxon>unclassified sequences</taxon>
        <taxon>metagenomes</taxon>
        <taxon>ecological metagenomes</taxon>
    </lineage>
</organism>
<keyword evidence="3" id="KW-0460">Magnesium</keyword>
<feature type="domain" description="HpcH/HpaI aldolase/citrate lyase" evidence="4">
    <location>
        <begin position="1"/>
        <end position="115"/>
    </location>
</feature>
<dbReference type="Pfam" id="PF03328">
    <property type="entry name" value="HpcH_HpaI"/>
    <property type="match status" value="1"/>
</dbReference>
<dbReference type="InterPro" id="IPR015813">
    <property type="entry name" value="Pyrv/PenolPyrv_kinase-like_dom"/>
</dbReference>
<keyword evidence="2" id="KW-0479">Metal-binding</keyword>
<dbReference type="GO" id="GO:0000287">
    <property type="term" value="F:magnesium ion binding"/>
    <property type="evidence" value="ECO:0007669"/>
    <property type="project" value="TreeGrafter"/>
</dbReference>
<dbReference type="AlphaFoldDB" id="A0A382TC33"/>
<dbReference type="PANTHER" id="PTHR32308">
    <property type="entry name" value="LYASE BETA SUBUNIT, PUTATIVE (AFU_ORTHOLOGUE AFUA_4G13030)-RELATED"/>
    <property type="match status" value="1"/>
</dbReference>
<gene>
    <name evidence="5" type="ORF">METZ01_LOCUS371762</name>
</gene>
<evidence type="ECO:0000259" key="4">
    <source>
        <dbReference type="Pfam" id="PF03328"/>
    </source>
</evidence>
<evidence type="ECO:0000313" key="5">
    <source>
        <dbReference type="EMBL" id="SVD18908.1"/>
    </source>
</evidence>
<comment type="cofactor">
    <cofactor evidence="1">
        <name>Mg(2+)</name>
        <dbReference type="ChEBI" id="CHEBI:18420"/>
    </cofactor>
</comment>
<sequence>MLFVPANMQKFIDSAPRRGADAYILDLEDSVPLAQKDNARGRIREAAASISESGAEILVRINRPWRLAVRDIEASVDANVSALMVPKAADVGHIRAIAEILDEIEDESGLPNGHTR</sequence>
<name>A0A382TC33_9ZZZZ</name>
<reference evidence="5" key="1">
    <citation type="submission" date="2018-05" db="EMBL/GenBank/DDBJ databases">
        <authorList>
            <person name="Lanie J.A."/>
            <person name="Ng W.-L."/>
            <person name="Kazmierczak K.M."/>
            <person name="Andrzejewski T.M."/>
            <person name="Davidsen T.M."/>
            <person name="Wayne K.J."/>
            <person name="Tettelin H."/>
            <person name="Glass J.I."/>
            <person name="Rusch D."/>
            <person name="Podicherti R."/>
            <person name="Tsui H.-C.T."/>
            <person name="Winkler M.E."/>
        </authorList>
    </citation>
    <scope>NUCLEOTIDE SEQUENCE</scope>
</reference>
<evidence type="ECO:0000256" key="3">
    <source>
        <dbReference type="ARBA" id="ARBA00022842"/>
    </source>
</evidence>
<dbReference type="SUPFAM" id="SSF51621">
    <property type="entry name" value="Phosphoenolpyruvate/pyruvate domain"/>
    <property type="match status" value="1"/>
</dbReference>
<dbReference type="GO" id="GO:0003824">
    <property type="term" value="F:catalytic activity"/>
    <property type="evidence" value="ECO:0007669"/>
    <property type="project" value="InterPro"/>
</dbReference>